<dbReference type="InterPro" id="IPR036188">
    <property type="entry name" value="FAD/NAD-bd_sf"/>
</dbReference>
<comment type="caution">
    <text evidence="6">The sequence shown here is derived from an EMBL/GenBank/DDBJ whole genome shotgun (WGS) entry which is preliminary data.</text>
</comment>
<gene>
    <name evidence="6" type="ORF">FB566_2029</name>
</gene>
<dbReference type="Pfam" id="PF01494">
    <property type="entry name" value="FAD_binding_3"/>
    <property type="match status" value="1"/>
</dbReference>
<dbReference type="InterPro" id="IPR036249">
    <property type="entry name" value="Thioredoxin-like_sf"/>
</dbReference>
<reference evidence="6 7" key="1">
    <citation type="submission" date="2019-06" db="EMBL/GenBank/DDBJ databases">
        <title>Sequencing the genomes of 1000 actinobacteria strains.</title>
        <authorList>
            <person name="Klenk H.-P."/>
        </authorList>
    </citation>
    <scope>NUCLEOTIDE SEQUENCE [LARGE SCALE GENOMIC DNA]</scope>
    <source>
        <strain evidence="6 7">DSM 45928</strain>
    </source>
</reference>
<protein>
    <submittedName>
        <fullName evidence="6">2-polyprenyl-6-methoxyphenol hydroxylase-like FAD-dependent oxidoreductase</fullName>
    </submittedName>
</protein>
<dbReference type="SUPFAM" id="SSF51905">
    <property type="entry name" value="FAD/NAD(P)-binding domain"/>
    <property type="match status" value="1"/>
</dbReference>
<dbReference type="GO" id="GO:0071949">
    <property type="term" value="F:FAD binding"/>
    <property type="evidence" value="ECO:0007669"/>
    <property type="project" value="InterPro"/>
</dbReference>
<evidence type="ECO:0000256" key="3">
    <source>
        <dbReference type="ARBA" id="ARBA00022630"/>
    </source>
</evidence>
<dbReference type="OrthoDB" id="8670884at2"/>
<evidence type="ECO:0000259" key="5">
    <source>
        <dbReference type="Pfam" id="PF01494"/>
    </source>
</evidence>
<dbReference type="Proteomes" id="UP000317043">
    <property type="component" value="Unassembled WGS sequence"/>
</dbReference>
<dbReference type="PANTHER" id="PTHR43004">
    <property type="entry name" value="TRK SYSTEM POTASSIUM UPTAKE PROTEIN"/>
    <property type="match status" value="1"/>
</dbReference>
<dbReference type="InterPro" id="IPR050641">
    <property type="entry name" value="RIFMO-like"/>
</dbReference>
<keyword evidence="7" id="KW-1185">Reference proteome</keyword>
<proteinExistence type="inferred from homology"/>
<dbReference type="SUPFAM" id="SSF52833">
    <property type="entry name" value="Thioredoxin-like"/>
    <property type="match status" value="1"/>
</dbReference>
<organism evidence="6 7">
    <name type="scientific">Stackebrandtia endophytica</name>
    <dbReference type="NCBI Taxonomy" id="1496996"/>
    <lineage>
        <taxon>Bacteria</taxon>
        <taxon>Bacillati</taxon>
        <taxon>Actinomycetota</taxon>
        <taxon>Actinomycetes</taxon>
        <taxon>Glycomycetales</taxon>
        <taxon>Glycomycetaceae</taxon>
        <taxon>Stackebrandtia</taxon>
    </lineage>
</organism>
<dbReference type="InterPro" id="IPR002938">
    <property type="entry name" value="FAD-bd"/>
</dbReference>
<dbReference type="Pfam" id="PF21274">
    <property type="entry name" value="Rng_hyd_C"/>
    <property type="match status" value="1"/>
</dbReference>
<comment type="cofactor">
    <cofactor evidence="1">
        <name>FAD</name>
        <dbReference type="ChEBI" id="CHEBI:57692"/>
    </cofactor>
</comment>
<evidence type="ECO:0000313" key="7">
    <source>
        <dbReference type="Proteomes" id="UP000317043"/>
    </source>
</evidence>
<dbReference type="NCBIfam" id="NF004832">
    <property type="entry name" value="PRK06184.1"/>
    <property type="match status" value="1"/>
</dbReference>
<dbReference type="RefSeq" id="WP_142038013.1">
    <property type="nucleotide sequence ID" value="NZ_JBHTGS010000001.1"/>
</dbReference>
<accession>A0A543AVA3</accession>
<dbReference type="PRINTS" id="PR00420">
    <property type="entry name" value="RNGMNOXGNASE"/>
</dbReference>
<dbReference type="GO" id="GO:0016709">
    <property type="term" value="F:oxidoreductase activity, acting on paired donors, with incorporation or reduction of molecular oxygen, NAD(P)H as one donor, and incorporation of one atom of oxygen"/>
    <property type="evidence" value="ECO:0007669"/>
    <property type="project" value="UniProtKB-ARBA"/>
</dbReference>
<evidence type="ECO:0000256" key="2">
    <source>
        <dbReference type="ARBA" id="ARBA00007801"/>
    </source>
</evidence>
<keyword evidence="3" id="KW-0285">Flavoprotein</keyword>
<dbReference type="Gene3D" id="3.40.30.120">
    <property type="match status" value="1"/>
</dbReference>
<dbReference type="EMBL" id="VFOW01000001">
    <property type="protein sequence ID" value="TQL76497.1"/>
    <property type="molecule type" value="Genomic_DNA"/>
</dbReference>
<feature type="domain" description="FAD-binding" evidence="5">
    <location>
        <begin position="8"/>
        <end position="351"/>
    </location>
</feature>
<dbReference type="FunCoup" id="A0A543AVA3">
    <property type="interactions" value="87"/>
</dbReference>
<keyword evidence="4" id="KW-0274">FAD</keyword>
<comment type="similarity">
    <text evidence="2">Belongs to the PheA/TfdB FAD monooxygenase family.</text>
</comment>
<dbReference type="Gene3D" id="3.50.50.60">
    <property type="entry name" value="FAD/NAD(P)-binding domain"/>
    <property type="match status" value="1"/>
</dbReference>
<evidence type="ECO:0000256" key="4">
    <source>
        <dbReference type="ARBA" id="ARBA00022827"/>
    </source>
</evidence>
<evidence type="ECO:0000313" key="6">
    <source>
        <dbReference type="EMBL" id="TQL76497.1"/>
    </source>
</evidence>
<dbReference type="PANTHER" id="PTHR43004:SF19">
    <property type="entry name" value="BINDING MONOOXYGENASE, PUTATIVE (JCVI)-RELATED"/>
    <property type="match status" value="1"/>
</dbReference>
<sequence>MTDPEVTTDVLIVGAGPVGLTLACDLARRDVDVRVIDRADAHPVGTRARGVRARTQEVLEDLGVIAELIEHAETPIPTRFYDAEGRLVREATIYDPPPVPGAPYPGSLIVGQQFTEAALRGSFESSGRRVELGVELTDIAQHHDAVTAMVRVGGELRRIRARYLVGCDGAGSTVRKRARISFLGETWDDRQRMLFGNLGVDGLDSTVAHMWATGPGGMLTLYPMPKSRTWFFTAPLPPRSGPDDAPITVETFTEAFARHVAMPGVSFRDPVYLSVYQVNVRMVDRYRDRRVFLAGDAAHVHSPAGGQGMNTGIQDAYNLGWKLAEVITGAPESLLDTYEEERMPIAEHVLASTTTRSKSWAGSDTMRVSGRIVEAFQGRDPFADTSQLGITYRGGSLTVETGEPLKVRAGDRAPDARGVDSTTNGDVRLFDLFRGSHITLLIFGHGPIPQLPPGVHVHRVLPAATRRDPSESVFIDETGEARDLYGVEGDGLVLIRPDGYIGLTTDDPKTSAVAEYLRKILAVAPPKPTSPRADR</sequence>
<dbReference type="Gene3D" id="3.30.70.2450">
    <property type="match status" value="1"/>
</dbReference>
<dbReference type="InParanoid" id="A0A543AVA3"/>
<name>A0A543AVA3_9ACTN</name>
<evidence type="ECO:0000256" key="1">
    <source>
        <dbReference type="ARBA" id="ARBA00001974"/>
    </source>
</evidence>
<dbReference type="AlphaFoldDB" id="A0A543AVA3"/>